<organism evidence="4 5">
    <name type="scientific">Calicophoron daubneyi</name>
    <name type="common">Rumen fluke</name>
    <name type="synonym">Paramphistomum daubneyi</name>
    <dbReference type="NCBI Taxonomy" id="300641"/>
    <lineage>
        <taxon>Eukaryota</taxon>
        <taxon>Metazoa</taxon>
        <taxon>Spiralia</taxon>
        <taxon>Lophotrochozoa</taxon>
        <taxon>Platyhelminthes</taxon>
        <taxon>Trematoda</taxon>
        <taxon>Digenea</taxon>
        <taxon>Plagiorchiida</taxon>
        <taxon>Pronocephalata</taxon>
        <taxon>Paramphistomoidea</taxon>
        <taxon>Paramphistomidae</taxon>
        <taxon>Calicophoron</taxon>
    </lineage>
</organism>
<feature type="compositionally biased region" description="Gly residues" evidence="3">
    <location>
        <begin position="461"/>
        <end position="470"/>
    </location>
</feature>
<proteinExistence type="inferred from homology"/>
<gene>
    <name evidence="4" type="ORF">CDAUBV1_LOCUS5630</name>
</gene>
<name>A0AAV2T5S2_CALDB</name>
<feature type="region of interest" description="Disordered" evidence="3">
    <location>
        <begin position="107"/>
        <end position="161"/>
    </location>
</feature>
<keyword evidence="2" id="KW-0238">DNA-binding</keyword>
<feature type="region of interest" description="Disordered" evidence="3">
    <location>
        <begin position="364"/>
        <end position="593"/>
    </location>
</feature>
<feature type="region of interest" description="Disordered" evidence="3">
    <location>
        <begin position="230"/>
        <end position="250"/>
    </location>
</feature>
<reference evidence="4" key="1">
    <citation type="submission" date="2024-06" db="EMBL/GenBank/DDBJ databases">
        <authorList>
            <person name="Liu X."/>
            <person name="Lenzi L."/>
            <person name="Haldenby T S."/>
            <person name="Uol C."/>
        </authorList>
    </citation>
    <scope>NUCLEOTIDE SEQUENCE</scope>
</reference>
<dbReference type="GO" id="GO:0000977">
    <property type="term" value="F:RNA polymerase II transcription regulatory region sequence-specific DNA binding"/>
    <property type="evidence" value="ECO:0007669"/>
    <property type="project" value="InterPro"/>
</dbReference>
<comment type="caution">
    <text evidence="4">The sequence shown here is derived from an EMBL/GenBank/DDBJ whole genome shotgun (WGS) entry which is preliminary data.</text>
</comment>
<feature type="compositionally biased region" description="Basic and acidic residues" evidence="3">
    <location>
        <begin position="434"/>
        <end position="451"/>
    </location>
</feature>
<evidence type="ECO:0000313" key="5">
    <source>
        <dbReference type="Proteomes" id="UP001497525"/>
    </source>
</evidence>
<feature type="compositionally biased region" description="Low complexity" evidence="3">
    <location>
        <begin position="512"/>
        <end position="547"/>
    </location>
</feature>
<evidence type="ECO:0008006" key="6">
    <source>
        <dbReference type="Google" id="ProtNLM"/>
    </source>
</evidence>
<dbReference type="AlphaFoldDB" id="A0AAV2T5S2"/>
<accession>A0AAV2T5S2</accession>
<sequence length="593" mass="64158">MFVRPRNTGRRPMPPRVPLNEINRPLLRQFVRNRRSEPRYEAYVLEVREGPAVNGNTNAAASKSIPQPWVTVRDFVRGTQSIGLPVSMCDALLKHLLTCVVSEEVTHTDSSEESDLPCGSPAPATDPQASSPARASGDAKSPVEEPTSEEAPSPKKSPSRMRAKLFQLSRLKPIRIECEATGCILEVIARDPTAKRATSNSGTEETEQIVQVDPNRRWIISAPLETRPIANTNGEQSLDNQTNGTTKRRHPWETRGAVELHENLMPQLAAFLADVVTRYRSVNQLPEVRSLYSASGGRRFFFDLRDTRWGKRLHISQVTDLHRNVIGIPLEALVSFRARLDTIIQSLGLEDQHMLRSELFSTNVDGISPRGQRRGLVSPGDRSNEAADSADGGSGGRKSTPITNGVAGPSASQRVRDRRRMRVRSFTGGGVSGHDGRNGENNVDHPTEVSARRSAPSGSGAAAGSGGGVANGQNQWAGGPRGRRYPRRNRNMRPLNRNRRPPPGGEPEGEAESAPAASQAQAQAQTQTATQQTPQSQPQSQSQQQPSSSPPPPQQQPQQQQSSAPAPPAAAVQPAPEPAIDTGHVAPVAEASA</sequence>
<evidence type="ECO:0000256" key="1">
    <source>
        <dbReference type="ARBA" id="ARBA00009251"/>
    </source>
</evidence>
<dbReference type="Gene3D" id="3.10.450.700">
    <property type="match status" value="1"/>
</dbReference>
<feature type="compositionally biased region" description="Polar residues" evidence="3">
    <location>
        <begin position="230"/>
        <end position="245"/>
    </location>
</feature>
<comment type="similarity">
    <text evidence="1">Belongs to the PUR DNA-binding protein family.</text>
</comment>
<dbReference type="InterPro" id="IPR006628">
    <property type="entry name" value="PUR-bd_fam"/>
</dbReference>
<dbReference type="EMBL" id="CAXLJL010000136">
    <property type="protein sequence ID" value="CAL5132792.1"/>
    <property type="molecule type" value="Genomic_DNA"/>
</dbReference>
<feature type="compositionally biased region" description="Basic residues" evidence="3">
    <location>
        <begin position="481"/>
        <end position="500"/>
    </location>
</feature>
<evidence type="ECO:0000256" key="2">
    <source>
        <dbReference type="ARBA" id="ARBA00023125"/>
    </source>
</evidence>
<dbReference type="Proteomes" id="UP001497525">
    <property type="component" value="Unassembled WGS sequence"/>
</dbReference>
<evidence type="ECO:0000313" key="4">
    <source>
        <dbReference type="EMBL" id="CAL5132792.1"/>
    </source>
</evidence>
<dbReference type="GO" id="GO:0032422">
    <property type="term" value="F:purine-rich negative regulatory element binding"/>
    <property type="evidence" value="ECO:0007669"/>
    <property type="project" value="InterPro"/>
</dbReference>
<evidence type="ECO:0000256" key="3">
    <source>
        <dbReference type="SAM" id="MobiDB-lite"/>
    </source>
</evidence>
<dbReference type="PANTHER" id="PTHR48125">
    <property type="entry name" value="LP07818P1"/>
    <property type="match status" value="1"/>
</dbReference>
<protein>
    <recommendedName>
        <fullName evidence="6">PUR alpha beta gamma DNA RNA binding</fullName>
    </recommendedName>
</protein>
<dbReference type="Pfam" id="PF04845">
    <property type="entry name" value="PurA"/>
    <property type="match status" value="1"/>
</dbReference>
<dbReference type="PANTHER" id="PTHR48125:SF12">
    <property type="entry name" value="AT HOOK TRANSCRIPTION FACTOR FAMILY-RELATED"/>
    <property type="match status" value="1"/>
</dbReference>
<feature type="compositionally biased region" description="Low complexity" evidence="3">
    <location>
        <begin position="556"/>
        <end position="574"/>
    </location>
</feature>